<dbReference type="InterPro" id="IPR015410">
    <property type="entry name" value="DUF1985"/>
</dbReference>
<keyword evidence="7" id="KW-1185">Reference proteome</keyword>
<feature type="domain" description="DUF1985" evidence="4">
    <location>
        <begin position="1856"/>
        <end position="1992"/>
    </location>
</feature>
<reference evidence="6 7" key="1">
    <citation type="submission" date="2020-12" db="EMBL/GenBank/DDBJ databases">
        <title>Concerted genomic and epigenomic changes stabilize Arabidopsis allopolyploids.</title>
        <authorList>
            <person name="Chen Z."/>
        </authorList>
    </citation>
    <scope>NUCLEOTIDE SEQUENCE [LARGE SCALE GENOMIC DNA]</scope>
    <source>
        <strain evidence="6">As9502</strain>
        <tissue evidence="6">Leaf</tissue>
    </source>
</reference>
<dbReference type="Pfam" id="PF03384">
    <property type="entry name" value="DUF287"/>
    <property type="match status" value="1"/>
</dbReference>
<accession>A0A8T2FA73</accession>
<evidence type="ECO:0000259" key="3">
    <source>
        <dbReference type="Pfam" id="PF03384"/>
    </source>
</evidence>
<proteinExistence type="predicted"/>
<feature type="region of interest" description="Disordered" evidence="2">
    <location>
        <begin position="1176"/>
        <end position="1209"/>
    </location>
</feature>
<evidence type="ECO:0000313" key="7">
    <source>
        <dbReference type="Proteomes" id="UP000694251"/>
    </source>
</evidence>
<dbReference type="PANTHER" id="PTHR48258">
    <property type="entry name" value="DUF4218 DOMAIN-CONTAINING PROTEIN-RELATED"/>
    <property type="match status" value="1"/>
</dbReference>
<evidence type="ECO:0000313" key="6">
    <source>
        <dbReference type="EMBL" id="KAG7633037.1"/>
    </source>
</evidence>
<name>A0A8T2FA73_ARASU</name>
<protein>
    <submittedName>
        <fullName evidence="6">Transferase</fullName>
    </submittedName>
</protein>
<evidence type="ECO:0000256" key="1">
    <source>
        <dbReference type="SAM" id="Coils"/>
    </source>
</evidence>
<feature type="compositionally biased region" description="Polar residues" evidence="2">
    <location>
        <begin position="738"/>
        <end position="748"/>
    </location>
</feature>
<dbReference type="Pfam" id="PF02992">
    <property type="entry name" value="Transposase_21"/>
    <property type="match status" value="1"/>
</dbReference>
<dbReference type="GO" id="GO:0016740">
    <property type="term" value="F:transferase activity"/>
    <property type="evidence" value="ECO:0007669"/>
    <property type="project" value="UniProtKB-KW"/>
</dbReference>
<sequence length="2232" mass="253612">MYQSHKTAAAMRWHAEHQSKEGEMNHPSDAAEWRYFQGLHPQFAEEPRNVYLGLCTDGFNPFGMSRNHSLWPVILTPYNLPPGIFLPHGHPSRRNRKDFLKGRDASSEYPPESLTGEQVYYERLASVNLPKTKDVGGNGHEKKMRGYGKEHNWHKESILWELSYWKDLNLRNNIDVMHIEKNFLDNIMNTLMRVKGKSKDNIMSRLDIEKFCSRPGLHIDSSGKAPFPAYTLTEEAKQSLLQCVKYDIRFPDGYSSDLASCVDLDNGKFSGMKSHDCHVFMERLLPFIFAELLDRNVHLALSGEVPVYHVPGVPNIFMHVGRPSGEMHVDWLSEKDYQSAHAYVLRNCDYFKPFESMFEDYLSAKYPCLPEKELYARRAEEYHLWVKEYVTYWNTTSPFPTWVQEIVQGPLNKVKTWPMYFTRGYLFHTQNHGAGRKTCNYGVCVKGENYADSSDEANFYGTLTDIIELEYEGIVNLRITLLKCKWYDPKIGRGTRRSHSGVVDILSTRKYNKYEPFIIGSQADQVCYISYPYTKKPKNIWLNVLKVNPRGNISGEYENNDPTLLQTENDDDVLLNIIEDLVLETPVANLNPIILDYDVGDAEPEDEFRCNLSSSDEDEVEDEDIDLLLLLLRSIDLLRSLTFNLFDLLRRLLLLLFNLFIWLTIMPIAGRGGSRKRKTTPNVTQRAGAGGSRLANLPPQYNFTPAPAVQVPATESPQQHGPSTSAPHVRNYPPPLQLFQNSTTQPQHQAPPPLSEEVHYTPPPTAPPQQTPPQSRDSDAPGNSHPSSQGNNFQEEVPGTLPELQEDSALALQSTLSMPNREQWCCVLSPIPKPKTEWTVQYYFNEIVKRRLKDMVSTARRTREQPPWIGETLWGTMCDYWDTEEAQKKSKTYSKARFSDRNGLGPHVHYSGPKSFQEIQDELEEKMGRLVPLGEVFIQTHTKSDGTYVDQKAEKIALAHISRVTEKDARGNPYGLGCLKETLGSANRQLPGDSTFKALEERLQEAQRQIEEQAAYNEKRDAEIAAREAETARVTAEQKDKLEHLSLVEKYLRQTDPQFLDFIATHSSTSTEFRNRLATGDRMLNWNVAVWSAFTRHLLGQHYTTHWESLISMLTTLPIPKVHHFVLRYVFQLSIHSVWWERNGRKHGEPPTPPNTLAKMVDKNVRNQLSTLLASPTYEGRVDDSQPQQTTRPPGRVEDITTSPHHSTTRSSVFISITLPPLDHITRPRGRVSSPPLPDHHSTTSLYQEVEYHHHHHSTTHSLASFRVFFIPYSTRHSRTRKKRRLQLFTRPPTRPHGSSTVLNPTRAMVTILTRAKENITVGRLALQVVESDADFSYISSKELCLETELRPLVLELQVSSDSASILSIQITFFPNQGFSIGTIVHHVVMDGKTPSKFYKAWAHICKHGNIPQDFDLPMVLDRTVINVPARLEPKLFQLLPYLSKEKVNARNLMLPPAKENINVVWVTLELSEANIKKLKEQAKNESTWSDLLLSTFVYFRSISDSKSVMPPKTRGGGQGKRNEIEAPAQAKTEKVKAPAEKVKEKVPAKKAKVQAPSKKAKVQAPAKKAKVQAPAKKGKVQAPAKKAKAPAKKDKEKVPAEEQSPTQTTATAMATNAAPTTAAPTATAPTTAPTTESPMLDDSTFSDALKHIPAEEIQENMQTDEVEDENEKEEASEEEESGSSSRTLGSDSDSEETETNKELACANPVEEAERQDDGLAVIEEEEERSSASDEDVNVEKSVEDEGHEDERDEDVIVEKSVEERTIDEDIANVDMEEAMAMQPLGMYFPASEYTKKMKLATRCYISEVLKTFADLEHPLTHVEKNYFMEHPSFKHIYHLPSGYTHKLMRMWMLFLRTASIEKKKEVWFVVNGVPIRHGIREHALISGFNCKAYPANYQSAGNMNFANRYFKTGVIRREDVKTKLMEMEPARSKDRLRMAALYFLTSIIVVPTKTGEWASPIDDFCVRSASDLTFCKTFPWGRYSFEYMLKSISHTLDHFNGVVQNTQSPWPVPGFCVPLEFLAFEAIPSLRERFIEEKEGAHAGCPRMCKVNFKRTEMKEFTLEQINHVLGTTEVIESIIREKAEEVPLLAEITGVEDDVDKHDVVVDSWMKRLGQGREIRFEEVYNEDVQARMEAPNEEEVPTAVGPGDPTLVNVMEKLHSINDKLNEALLVLMEIEEKQATFKAFMDEMKAKMSQNPPDEEESTIKENAAAPVVPKRVTRSTRAKSSNV</sequence>
<dbReference type="InterPro" id="IPR004242">
    <property type="entry name" value="Transposase_21"/>
</dbReference>
<organism evidence="6 7">
    <name type="scientific">Arabidopsis suecica</name>
    <name type="common">Swedish thale-cress</name>
    <name type="synonym">Cardaminopsis suecica</name>
    <dbReference type="NCBI Taxonomy" id="45249"/>
    <lineage>
        <taxon>Eukaryota</taxon>
        <taxon>Viridiplantae</taxon>
        <taxon>Streptophyta</taxon>
        <taxon>Embryophyta</taxon>
        <taxon>Tracheophyta</taxon>
        <taxon>Spermatophyta</taxon>
        <taxon>Magnoliopsida</taxon>
        <taxon>eudicotyledons</taxon>
        <taxon>Gunneridae</taxon>
        <taxon>Pentapetalae</taxon>
        <taxon>rosids</taxon>
        <taxon>malvids</taxon>
        <taxon>Brassicales</taxon>
        <taxon>Brassicaceae</taxon>
        <taxon>Camelineae</taxon>
        <taxon>Arabidopsis</taxon>
    </lineage>
</organism>
<feature type="compositionally biased region" description="Acidic residues" evidence="2">
    <location>
        <begin position="1723"/>
        <end position="1737"/>
    </location>
</feature>
<feature type="region of interest" description="Disordered" evidence="2">
    <location>
        <begin position="2195"/>
        <end position="2232"/>
    </location>
</feature>
<dbReference type="OrthoDB" id="1100107at2759"/>
<feature type="compositionally biased region" description="Basic and acidic residues" evidence="2">
    <location>
        <begin position="1592"/>
        <end position="1601"/>
    </location>
</feature>
<feature type="region of interest" description="Disordered" evidence="2">
    <location>
        <begin position="1"/>
        <end position="25"/>
    </location>
</feature>
<dbReference type="InterPro" id="IPR025312">
    <property type="entry name" value="DUF4216"/>
</dbReference>
<dbReference type="EMBL" id="JAEFBJ010000003">
    <property type="protein sequence ID" value="KAG7633037.1"/>
    <property type="molecule type" value="Genomic_DNA"/>
</dbReference>
<comment type="caution">
    <text evidence="6">The sequence shown here is derived from an EMBL/GenBank/DDBJ whole genome shotgun (WGS) entry which is preliminary data.</text>
</comment>
<feature type="compositionally biased region" description="Polar residues" evidence="2">
    <location>
        <begin position="713"/>
        <end position="726"/>
    </location>
</feature>
<dbReference type="InterPro" id="IPR004252">
    <property type="entry name" value="Probable_transposase_24"/>
</dbReference>
<feature type="compositionally biased region" description="Acidic residues" evidence="2">
    <location>
        <begin position="1657"/>
        <end position="1682"/>
    </location>
</feature>
<feature type="compositionally biased region" description="Basic and acidic residues" evidence="2">
    <location>
        <begin position="1532"/>
        <end position="1548"/>
    </location>
</feature>
<feature type="compositionally biased region" description="Basic and acidic residues" evidence="2">
    <location>
        <begin position="13"/>
        <end position="25"/>
    </location>
</feature>
<feature type="compositionally biased region" description="Low complexity" evidence="2">
    <location>
        <begin position="1683"/>
        <end position="1692"/>
    </location>
</feature>
<feature type="coiled-coil region" evidence="1">
    <location>
        <begin position="996"/>
        <end position="1039"/>
    </location>
</feature>
<feature type="domain" description="DUF4216" evidence="5">
    <location>
        <begin position="467"/>
        <end position="535"/>
    </location>
</feature>
<feature type="region of interest" description="Disordered" evidence="2">
    <location>
        <begin position="1508"/>
        <end position="1753"/>
    </location>
</feature>
<dbReference type="Pfam" id="PF03004">
    <property type="entry name" value="Transposase_24"/>
    <property type="match status" value="1"/>
</dbReference>
<evidence type="ECO:0000259" key="4">
    <source>
        <dbReference type="Pfam" id="PF09331"/>
    </source>
</evidence>
<keyword evidence="1" id="KW-0175">Coiled coil</keyword>
<evidence type="ECO:0000259" key="5">
    <source>
        <dbReference type="Pfam" id="PF13952"/>
    </source>
</evidence>
<dbReference type="Proteomes" id="UP000694251">
    <property type="component" value="Chromosome 3"/>
</dbReference>
<keyword evidence="6" id="KW-0808">Transferase</keyword>
<feature type="domain" description="DUF287" evidence="3">
    <location>
        <begin position="2077"/>
        <end position="2127"/>
    </location>
</feature>
<feature type="compositionally biased region" description="Polar residues" evidence="2">
    <location>
        <begin position="784"/>
        <end position="794"/>
    </location>
</feature>
<feature type="region of interest" description="Disordered" evidence="2">
    <location>
        <begin position="672"/>
        <end position="797"/>
    </location>
</feature>
<dbReference type="PANTHER" id="PTHR48258:SF4">
    <property type="entry name" value="DUF4216 DOMAIN-CONTAINING PROTEIN"/>
    <property type="match status" value="1"/>
</dbReference>
<feature type="compositionally biased region" description="Low complexity" evidence="2">
    <location>
        <begin position="1602"/>
        <end position="1636"/>
    </location>
</feature>
<feature type="compositionally biased region" description="Low complexity" evidence="2">
    <location>
        <begin position="1554"/>
        <end position="1585"/>
    </location>
</feature>
<dbReference type="Pfam" id="PF09331">
    <property type="entry name" value="DUF1985"/>
    <property type="match status" value="1"/>
</dbReference>
<feature type="compositionally biased region" description="Pro residues" evidence="2">
    <location>
        <begin position="761"/>
        <end position="771"/>
    </location>
</feature>
<dbReference type="Pfam" id="PF02458">
    <property type="entry name" value="Transferase"/>
    <property type="match status" value="1"/>
</dbReference>
<dbReference type="Pfam" id="PF13952">
    <property type="entry name" value="DUF4216"/>
    <property type="match status" value="1"/>
</dbReference>
<gene>
    <name evidence="6" type="ORF">ISN44_As03g031390</name>
</gene>
<evidence type="ECO:0000256" key="2">
    <source>
        <dbReference type="SAM" id="MobiDB-lite"/>
    </source>
</evidence>
<dbReference type="InterPro" id="IPR005048">
    <property type="entry name" value="DUF287"/>
</dbReference>